<evidence type="ECO:0000313" key="4">
    <source>
        <dbReference type="Proteomes" id="UP001383192"/>
    </source>
</evidence>
<organism evidence="3 4">
    <name type="scientific">Paramarasmius palmivorus</name>
    <dbReference type="NCBI Taxonomy" id="297713"/>
    <lineage>
        <taxon>Eukaryota</taxon>
        <taxon>Fungi</taxon>
        <taxon>Dikarya</taxon>
        <taxon>Basidiomycota</taxon>
        <taxon>Agaricomycotina</taxon>
        <taxon>Agaricomycetes</taxon>
        <taxon>Agaricomycetidae</taxon>
        <taxon>Agaricales</taxon>
        <taxon>Marasmiineae</taxon>
        <taxon>Marasmiaceae</taxon>
        <taxon>Paramarasmius</taxon>
    </lineage>
</organism>
<dbReference type="Proteomes" id="UP001383192">
    <property type="component" value="Unassembled WGS sequence"/>
</dbReference>
<name>A0AAW0CIS9_9AGAR</name>
<sequence>MPTLPKILPVRLPRWVQSTVLLVLLRIIRLEMVVEVSVLSRPFSFSFSAISSNLRLATTSFSQWMVEHTVDLAIESLLSKIFTVVLAYMVITFTIFFTLFATLFTLTLLKTMSNIFSPRRLKQALHRKAALGALPIPALSETTDATHLISTDTSTATPSSSKIVPEQHQAVDFETPFVSPTPSFSKPPRKPLSSDLEQTLSPSLRPTPLPPHDSIETKLKVLPSGMAIDMERRRARELTNSVYFRINLPEGITSSYRDFALGESSSYKLLSRAPDSVDPNDYRLWLRHPSVKGTFEFEYDFRTTHRVRDLFPEMENFRGNNFRIRIPNFFQTAIDILDSFVGERSEGHMDNRDAVALSEAVVQCDADDHRWSATSGWTYVPAGNIAPRAVVHDSDLHSFDQEAQIRAPSLRQFAFKGISFQQQDHSVLLPSEVNHLPFNELICIRLENMQISFNDCRKVVDQCPLLETMYLVGGDIGKPDTEWDKQNGLFNDRTVGNHVSTSLTRLEIHGCNVDIWPLLQGLTFRPAPQRTIVLNLSVEGANHLKPTINARRLKGISELQFPGSLLLHPNIVNITSSLSGLGVAVREYVI</sequence>
<evidence type="ECO:0000256" key="1">
    <source>
        <dbReference type="SAM" id="MobiDB-lite"/>
    </source>
</evidence>
<reference evidence="3 4" key="1">
    <citation type="submission" date="2024-01" db="EMBL/GenBank/DDBJ databases">
        <title>A draft genome for a cacao thread blight-causing isolate of Paramarasmius palmivorus.</title>
        <authorList>
            <person name="Baruah I.K."/>
            <person name="Bukari Y."/>
            <person name="Amoako-Attah I."/>
            <person name="Meinhardt L.W."/>
            <person name="Bailey B.A."/>
            <person name="Cohen S.P."/>
        </authorList>
    </citation>
    <scope>NUCLEOTIDE SEQUENCE [LARGE SCALE GENOMIC DNA]</scope>
    <source>
        <strain evidence="3 4">GH-12</strain>
    </source>
</reference>
<dbReference type="EMBL" id="JAYKXP010000043">
    <property type="protein sequence ID" value="KAK7038796.1"/>
    <property type="molecule type" value="Genomic_DNA"/>
</dbReference>
<feature type="region of interest" description="Disordered" evidence="1">
    <location>
        <begin position="177"/>
        <end position="214"/>
    </location>
</feature>
<evidence type="ECO:0000256" key="2">
    <source>
        <dbReference type="SAM" id="Phobius"/>
    </source>
</evidence>
<keyword evidence="4" id="KW-1185">Reference proteome</keyword>
<comment type="caution">
    <text evidence="3">The sequence shown here is derived from an EMBL/GenBank/DDBJ whole genome shotgun (WGS) entry which is preliminary data.</text>
</comment>
<keyword evidence="2" id="KW-1133">Transmembrane helix</keyword>
<keyword evidence="2" id="KW-0472">Membrane</keyword>
<feature type="transmembrane region" description="Helical" evidence="2">
    <location>
        <begin position="81"/>
        <end position="109"/>
    </location>
</feature>
<dbReference type="AlphaFoldDB" id="A0AAW0CIS9"/>
<proteinExistence type="predicted"/>
<evidence type="ECO:0000313" key="3">
    <source>
        <dbReference type="EMBL" id="KAK7038796.1"/>
    </source>
</evidence>
<accession>A0AAW0CIS9</accession>
<keyword evidence="2" id="KW-0812">Transmembrane</keyword>
<gene>
    <name evidence="3" type="ORF">VNI00_010684</name>
</gene>
<protein>
    <submittedName>
        <fullName evidence="3">Uncharacterized protein</fullName>
    </submittedName>
</protein>